<reference evidence="4" key="1">
    <citation type="submission" date="2016-10" db="EMBL/GenBank/DDBJ databases">
        <authorList>
            <person name="Varghese N."/>
            <person name="Submissions S."/>
        </authorList>
    </citation>
    <scope>NUCLEOTIDE SEQUENCE [LARGE SCALE GENOMIC DNA]</scope>
    <source>
        <strain evidence="4">DSM 16859</strain>
    </source>
</reference>
<dbReference type="OrthoDB" id="151099at2"/>
<evidence type="ECO:0000259" key="2">
    <source>
        <dbReference type="PROSITE" id="PS50006"/>
    </source>
</evidence>
<name>A0A1H9SZV8_9ACTN</name>
<keyword evidence="4" id="KW-1185">Reference proteome</keyword>
<dbReference type="EMBL" id="FOGZ01000017">
    <property type="protein sequence ID" value="SER90428.1"/>
    <property type="molecule type" value="Genomic_DNA"/>
</dbReference>
<sequence>MGLFDRVEKKLEGAVNGVFARAFKGDVQPVEIAARLQRELDSEAKLLTRDKRLVPNDFQVRLSRHDYDHLAPYSRRLNAEIVPDLRDHAGERSYVFDGPIHIVYVLDESLTTGHFEVDSSSVATVAESGGAASSTMIRRAPLVLEVNGVRHPLMPPGFIIGRGTEADLRINDPGVSRKHARVNVSEDDYGELIISIDDLGSTNGIIVNGQRVSHAAIEDGSRIEMGSTRMLVHSPVGT</sequence>
<evidence type="ECO:0000313" key="3">
    <source>
        <dbReference type="EMBL" id="SER90428.1"/>
    </source>
</evidence>
<dbReference type="Gene3D" id="3.30.2320.60">
    <property type="entry name" value="FhaA, phosphopeptide-binding domain (DUF3662)"/>
    <property type="match status" value="1"/>
</dbReference>
<evidence type="ECO:0000313" key="4">
    <source>
        <dbReference type="Proteomes" id="UP000198815"/>
    </source>
</evidence>
<dbReference type="InterPro" id="IPR022128">
    <property type="entry name" value="FhaA_N"/>
</dbReference>
<dbReference type="CDD" id="cd00060">
    <property type="entry name" value="FHA"/>
    <property type="match status" value="1"/>
</dbReference>
<proteinExistence type="predicted"/>
<organism evidence="3 4">
    <name type="scientific">Propionibacterium cyclohexanicum</name>
    <dbReference type="NCBI Taxonomy" id="64702"/>
    <lineage>
        <taxon>Bacteria</taxon>
        <taxon>Bacillati</taxon>
        <taxon>Actinomycetota</taxon>
        <taxon>Actinomycetes</taxon>
        <taxon>Propionibacteriales</taxon>
        <taxon>Propionibacteriaceae</taxon>
        <taxon>Propionibacterium</taxon>
    </lineage>
</organism>
<dbReference type="InterPro" id="IPR042287">
    <property type="entry name" value="FhaA_N_sf"/>
</dbReference>
<dbReference type="InterPro" id="IPR000253">
    <property type="entry name" value="FHA_dom"/>
</dbReference>
<dbReference type="Proteomes" id="UP000198815">
    <property type="component" value="Unassembled WGS sequence"/>
</dbReference>
<dbReference type="InterPro" id="IPR050923">
    <property type="entry name" value="Cell_Proc_Reg/RNA_Proc"/>
</dbReference>
<dbReference type="AlphaFoldDB" id="A0A1H9SZV8"/>
<evidence type="ECO:0000256" key="1">
    <source>
        <dbReference type="ARBA" id="ARBA00022553"/>
    </source>
</evidence>
<accession>A0A1H9SZV8</accession>
<dbReference type="Gene3D" id="2.60.200.20">
    <property type="match status" value="1"/>
</dbReference>
<dbReference type="SUPFAM" id="SSF49879">
    <property type="entry name" value="SMAD/FHA domain"/>
    <property type="match status" value="1"/>
</dbReference>
<feature type="domain" description="FHA" evidence="2">
    <location>
        <begin position="158"/>
        <end position="212"/>
    </location>
</feature>
<dbReference type="SMART" id="SM00240">
    <property type="entry name" value="FHA"/>
    <property type="match status" value="1"/>
</dbReference>
<dbReference type="Pfam" id="PF00498">
    <property type="entry name" value="FHA"/>
    <property type="match status" value="1"/>
</dbReference>
<dbReference type="Pfam" id="PF12401">
    <property type="entry name" value="FhaA_N"/>
    <property type="match status" value="1"/>
</dbReference>
<dbReference type="STRING" id="64702.SAMN05443377_11746"/>
<dbReference type="PANTHER" id="PTHR23308">
    <property type="entry name" value="NUCLEAR INHIBITOR OF PROTEIN PHOSPHATASE-1"/>
    <property type="match status" value="1"/>
</dbReference>
<keyword evidence="1" id="KW-0597">Phosphoprotein</keyword>
<gene>
    <name evidence="3" type="ORF">SAMN05443377_11746</name>
</gene>
<dbReference type="RefSeq" id="WP_091970183.1">
    <property type="nucleotide sequence ID" value="NZ_FOGZ01000017.1"/>
</dbReference>
<protein>
    <submittedName>
        <fullName evidence="3">Inner membrane component of T3SS domain-containing protein</fullName>
    </submittedName>
</protein>
<dbReference type="InterPro" id="IPR008984">
    <property type="entry name" value="SMAD_FHA_dom_sf"/>
</dbReference>
<dbReference type="PROSITE" id="PS50006">
    <property type="entry name" value="FHA_DOMAIN"/>
    <property type="match status" value="1"/>
</dbReference>